<dbReference type="InterPro" id="IPR013940">
    <property type="entry name" value="Spo22/ZIP4/TEX11"/>
</dbReference>
<feature type="domain" description="ERT1/acuK family PAS" evidence="8">
    <location>
        <begin position="380"/>
        <end position="468"/>
    </location>
</feature>
<keyword evidence="6" id="KW-0469">Meiosis</keyword>
<dbReference type="GO" id="GO:0046872">
    <property type="term" value="F:metal ion binding"/>
    <property type="evidence" value="ECO:0007669"/>
    <property type="project" value="UniProtKB-KW"/>
</dbReference>
<evidence type="ECO:0000256" key="2">
    <source>
        <dbReference type="ARBA" id="ARBA00022723"/>
    </source>
</evidence>
<dbReference type="Pfam" id="PF08631">
    <property type="entry name" value="SPO22"/>
    <property type="match status" value="1"/>
</dbReference>
<feature type="compositionally biased region" description="Basic residues" evidence="7">
    <location>
        <begin position="26"/>
        <end position="35"/>
    </location>
</feature>
<reference evidence="9 10" key="1">
    <citation type="journal article" date="2020" name="Phytopathology">
        <title>A high-quality genome resource of Botrytis fragariae, a new and rapidly spreading fungal pathogen causing strawberry gray mold in the U.S.A.</title>
        <authorList>
            <person name="Wu Y."/>
            <person name="Saski C.A."/>
            <person name="Schnabel G."/>
            <person name="Xiao S."/>
            <person name="Hu M."/>
        </authorList>
    </citation>
    <scope>NUCLEOTIDE SEQUENCE [LARGE SCALE GENOMIC DNA]</scope>
    <source>
        <strain evidence="9 10">BVB16</strain>
    </source>
</reference>
<keyword evidence="10" id="KW-1185">Reference proteome</keyword>
<evidence type="ECO:0000259" key="8">
    <source>
        <dbReference type="Pfam" id="PF24990"/>
    </source>
</evidence>
<feature type="region of interest" description="Disordered" evidence="7">
    <location>
        <begin position="217"/>
        <end position="264"/>
    </location>
</feature>
<keyword evidence="2" id="KW-0479">Metal-binding</keyword>
<feature type="compositionally biased region" description="Basic and acidic residues" evidence="7">
    <location>
        <begin position="50"/>
        <end position="62"/>
    </location>
</feature>
<dbReference type="Pfam" id="PF24990">
    <property type="entry name" value="PAS_13"/>
    <property type="match status" value="1"/>
</dbReference>
<evidence type="ECO:0000256" key="5">
    <source>
        <dbReference type="ARBA" id="ARBA00023242"/>
    </source>
</evidence>
<evidence type="ECO:0000256" key="7">
    <source>
        <dbReference type="SAM" id="MobiDB-lite"/>
    </source>
</evidence>
<keyword evidence="3" id="KW-0805">Transcription regulation</keyword>
<dbReference type="InterPro" id="IPR039057">
    <property type="entry name" value="Spo22/ZIP4"/>
</dbReference>
<dbReference type="InterPro" id="IPR056751">
    <property type="entry name" value="PAS_13"/>
</dbReference>
<evidence type="ECO:0000313" key="9">
    <source>
        <dbReference type="EMBL" id="KAF5875307.1"/>
    </source>
</evidence>
<accession>A0A8H6AXC9</accession>
<feature type="compositionally biased region" description="Low complexity" evidence="7">
    <location>
        <begin position="12"/>
        <end position="25"/>
    </location>
</feature>
<feature type="region of interest" description="Disordered" evidence="7">
    <location>
        <begin position="1"/>
        <end position="100"/>
    </location>
</feature>
<evidence type="ECO:0000256" key="1">
    <source>
        <dbReference type="ARBA" id="ARBA00004123"/>
    </source>
</evidence>
<dbReference type="GO" id="GO:0090173">
    <property type="term" value="P:regulation of synaptonemal complex assembly"/>
    <property type="evidence" value="ECO:0007669"/>
    <property type="project" value="InterPro"/>
</dbReference>
<gene>
    <name evidence="9" type="ORF">Bfra_003762</name>
</gene>
<dbReference type="OrthoDB" id="65716at2759"/>
<keyword evidence="5" id="KW-0539">Nucleus</keyword>
<name>A0A8H6AXC9_9HELO</name>
<keyword evidence="4" id="KW-0804">Transcription</keyword>
<dbReference type="GeneID" id="59257858"/>
<dbReference type="EMBL" id="JABFCT010000006">
    <property type="protein sequence ID" value="KAF5875307.1"/>
    <property type="molecule type" value="Genomic_DNA"/>
</dbReference>
<proteinExistence type="predicted"/>
<dbReference type="GO" id="GO:0005634">
    <property type="term" value="C:nucleus"/>
    <property type="evidence" value="ECO:0007669"/>
    <property type="project" value="UniProtKB-SubCell"/>
</dbReference>
<feature type="compositionally biased region" description="Low complexity" evidence="7">
    <location>
        <begin position="238"/>
        <end position="252"/>
    </location>
</feature>
<protein>
    <submittedName>
        <fullName evidence="9">Putative transcription factor zn cluster transcription factor rds2 protein</fullName>
    </submittedName>
</protein>
<organism evidence="9 10">
    <name type="scientific">Botrytis fragariae</name>
    <dbReference type="NCBI Taxonomy" id="1964551"/>
    <lineage>
        <taxon>Eukaryota</taxon>
        <taxon>Fungi</taxon>
        <taxon>Dikarya</taxon>
        <taxon>Ascomycota</taxon>
        <taxon>Pezizomycotina</taxon>
        <taxon>Leotiomycetes</taxon>
        <taxon>Helotiales</taxon>
        <taxon>Sclerotiniaceae</taxon>
        <taxon>Botrytis</taxon>
    </lineage>
</organism>
<feature type="region of interest" description="Disordered" evidence="7">
    <location>
        <begin position="493"/>
        <end position="513"/>
    </location>
</feature>
<evidence type="ECO:0000256" key="3">
    <source>
        <dbReference type="ARBA" id="ARBA00023015"/>
    </source>
</evidence>
<dbReference type="GO" id="GO:0051321">
    <property type="term" value="P:meiotic cell cycle"/>
    <property type="evidence" value="ECO:0007669"/>
    <property type="project" value="UniProtKB-KW"/>
</dbReference>
<feature type="compositionally biased region" description="Gly residues" evidence="7">
    <location>
        <begin position="504"/>
        <end position="513"/>
    </location>
</feature>
<dbReference type="RefSeq" id="XP_037194253.1">
    <property type="nucleotide sequence ID" value="XM_037334166.1"/>
</dbReference>
<dbReference type="PANTHER" id="PTHR40375">
    <property type="entry name" value="SPORULATION-SPECIFIC PROTEIN 22"/>
    <property type="match status" value="1"/>
</dbReference>
<feature type="compositionally biased region" description="Polar residues" evidence="7">
    <location>
        <begin position="1"/>
        <end position="10"/>
    </location>
</feature>
<comment type="caution">
    <text evidence="9">The sequence shown here is derived from an EMBL/GenBank/DDBJ whole genome shotgun (WGS) entry which is preliminary data.</text>
</comment>
<dbReference type="PANTHER" id="PTHR40375:SF2">
    <property type="entry name" value="SPORULATION-SPECIFIC PROTEIN 22"/>
    <property type="match status" value="1"/>
</dbReference>
<evidence type="ECO:0000256" key="6">
    <source>
        <dbReference type="ARBA" id="ARBA00023254"/>
    </source>
</evidence>
<evidence type="ECO:0000256" key="4">
    <source>
        <dbReference type="ARBA" id="ARBA00023163"/>
    </source>
</evidence>
<evidence type="ECO:0000313" key="10">
    <source>
        <dbReference type="Proteomes" id="UP000531561"/>
    </source>
</evidence>
<sequence length="1498" mass="168605">MEQNGANNGQDAKPPASSAAAGANKSPKKRRKVNHVRPCARCTKRGIGHLCHDEPREPESTTKKAAAKSQQHHHNNNATAGTAEELGGTPPGLKLENSLDNSLNNSFVTAEQQGQDQVQENKLSLGAPAISRGVPLQLVQPTPVSGIQANALNSSSNNQFLGYPNDWLGSQNQFQDMHNYHPSYMFNAPEVTNEYNLLNDFLNNSLLDDGALGTEDTSNFYPDQAGSMLSGGNSNTLTSGAQQASGSGPSTGLNPPGNSISRPASVIPIDKAREYYLQAADPTGNDVPEVRMQLLLRAKYDAGMLKPFNYVKGYARLSAYMDGHMQPASKQKILRQLDRFRPKFREKVQALTDIELIYVEMWFERSLMEYDRVFASMAIPACCWRRTGEIFRGNKEMAELIHVPIEKLRDGKIALHEILTEESLVNYWEKFGAIAFDLNQKALLTSCSLKNPDDKSKDPTIKCCFSFNVRRDDHKMRYEKEARKDMMGMAGDKRAGAGVARQEGGVGGKGEGIGMRGSEVDGMGIEKVKVKDQRLRGLFVFAQKLENDLNSLDKSLSRHVFNFTFTTIDGNGTFKELENKIATFPTKLSASAKDKAQEMDEKATCIWNVATRLKRSLPAENDEDEDRESKTWDKRNELRAVLIMVRMFAFLVLDCANECWNSVAHIQADTDRGEEKEKGEKSRGNLLRLMRVGIKTGKDCLDGQKIDYAVKVLEKLAGYTGYSEELLRTFESSGTSEERAACARCTAEYFVLRTLLAWRQDDMQLAEHMFNKSMSSKELFDHATTESLSDTLYEMGKALLESEQHALSVKWLERAYEVLSGDELDKLSADAAELRVSIIQSLVKALLETKTLESIQRARDLIDLLECELGDKLIVLLLKLELLTGIPSETFDHLTYSAILNKMIRTLVFNPTNLRLFMFHVRKLHEKAPSLACGVLDETIRLRVKELANMSEWLEKTLLTRIWMGVSGRETEKLFVALEGFLTMIAENIKKSIGIEATMAAHTLIWKKIEANYGLKQYEVTEKWCHLAVHELFKIPGEANIAKISRKLLLCSLNRGDINSARDMFTAMSDSAKEEPLTRFLMYKIAIRSEEVELAAECLERVASCTEDPSLLFACVLDAQQVGNKKHVLDALWLVLDKFEYGAQENVRLPSIIRMIIVLLIGLIDAENTPSIYARENIEKLCTMFEKALNAIQKSLNRGIWTILELEWFSRNSYNLSLKHLSIWEPQQSLRLLACCIGFIDRYPQDIGEDAHEDVTLRKMFCNFCAATIFVSIARAEQNVESQLQFYLNLRKHVASFDHILQKKLEKLEVEIIEDLLKKLSVLLAFDFEAACRLKDWDGLGEIILKAGICKSMRVYELMADCILSCEAPTQVLILTLKKITNKTWEMEEFDTIKLSKYMRCLFQAAMGSDDKIAEELIDQICMLAADAAETQVPYPTQELDWLATKTFNHAIDLFSADQDEACKRWADKSILIAGYCDDAGSLKRLLIQRFGGLRFDG</sequence>
<dbReference type="Proteomes" id="UP000531561">
    <property type="component" value="Unassembled WGS sequence"/>
</dbReference>
<comment type="subcellular location">
    <subcellularLocation>
        <location evidence="1">Nucleus</location>
    </subcellularLocation>
</comment>